<feature type="transmembrane region" description="Helical" evidence="7">
    <location>
        <begin position="447"/>
        <end position="466"/>
    </location>
</feature>
<dbReference type="Gene3D" id="3.30.70.1450">
    <property type="entry name" value="Regulator of K+ conductance, C-terminal domain"/>
    <property type="match status" value="1"/>
</dbReference>
<protein>
    <submittedName>
        <fullName evidence="9">SLC13 family permease</fullName>
    </submittedName>
</protein>
<dbReference type="SUPFAM" id="SSF116726">
    <property type="entry name" value="TrkA C-terminal domain-like"/>
    <property type="match status" value="2"/>
</dbReference>
<dbReference type="GO" id="GO:0008324">
    <property type="term" value="F:monoatomic cation transmembrane transporter activity"/>
    <property type="evidence" value="ECO:0007669"/>
    <property type="project" value="InterPro"/>
</dbReference>
<keyword evidence="2" id="KW-0813">Transport</keyword>
<evidence type="ECO:0000313" key="9">
    <source>
        <dbReference type="EMBL" id="PSW05512.1"/>
    </source>
</evidence>
<dbReference type="RefSeq" id="WP_107283153.1">
    <property type="nucleotide sequence ID" value="NZ_PYMC01000005.1"/>
</dbReference>
<comment type="subcellular location">
    <subcellularLocation>
        <location evidence="1">Membrane</location>
        <topology evidence="1">Multi-pass membrane protein</topology>
    </subcellularLocation>
</comment>
<reference evidence="9 10" key="1">
    <citation type="submission" date="2018-03" db="EMBL/GenBank/DDBJ databases">
        <title>Whole genome sequencing of Histamine producing bacteria.</title>
        <authorList>
            <person name="Butler K."/>
        </authorList>
    </citation>
    <scope>NUCLEOTIDE SEQUENCE [LARGE SCALE GENOMIC DNA]</scope>
    <source>
        <strain evidence="9 10">DSM 16190</strain>
    </source>
</reference>
<dbReference type="GO" id="GO:0006813">
    <property type="term" value="P:potassium ion transport"/>
    <property type="evidence" value="ECO:0007669"/>
    <property type="project" value="InterPro"/>
</dbReference>
<keyword evidence="5 7" id="KW-1133">Transmembrane helix</keyword>
<dbReference type="PROSITE" id="PS01271">
    <property type="entry name" value="NA_SULFATE"/>
    <property type="match status" value="1"/>
</dbReference>
<dbReference type="EMBL" id="PYMC01000005">
    <property type="protein sequence ID" value="PSW05512.1"/>
    <property type="molecule type" value="Genomic_DNA"/>
</dbReference>
<feature type="transmembrane region" description="Helical" evidence="7">
    <location>
        <begin position="6"/>
        <end position="21"/>
    </location>
</feature>
<sequence>MTTEQYQITFIVLMALLLFIWGRIRHDIVAIITLAICVLTGLIPANEAFMGAGHPAVVTVAAVLVISDALKRSGVVDMITHLILDYIHNPLLHVLLLTSIVAVASAFMNNVGALALMLPVALATARKHKRSPAMLLMPLAFGSILGGMMTSIGTPPNIIIASLRSQTAGIPFNFFDFSGVGVTVAAFGVFFVSFFGWRLIPKARMEKSPTEQLFSIDDYLTEVIVPTDSKLIGIGVEELEELDNNHVEVIGLSREYGRTINLPYRYQLKAGDILILQADPGDIQAFLNSCDLELMTSADGEFMKLTSGDLALAEGVVQSGSVLEGRDVNYLRRLSGNSLALVGLARRGKQIRRRLCRQTFRVGDILLLQGAGDSLETQLPEMGMLPLAERSLSLGLPRRIGLALGIFVAAIALGVAEVLPLSIAFILAILAYLLLNILPVQQLYLPIDWSVIVLLMAMIPIGEALETTGLTKMLAEQVLSLTATYPLFLTLGLTLIVTMFLSDIINNAATAIIMAPISIDIAAGLNVSADPFLMAVAVGASCAFLTPIGHQSNTLVMGPGGYKFGDYWRMGLPLEIMIVLVGMPMILMVWPP</sequence>
<feature type="transmembrane region" description="Helical" evidence="7">
    <location>
        <begin position="478"/>
        <end position="501"/>
    </location>
</feature>
<comment type="caution">
    <text evidence="9">The sequence shown here is derived from an EMBL/GenBank/DDBJ whole genome shotgun (WGS) entry which is preliminary data.</text>
</comment>
<dbReference type="GO" id="GO:0005886">
    <property type="term" value="C:plasma membrane"/>
    <property type="evidence" value="ECO:0007669"/>
    <property type="project" value="TreeGrafter"/>
</dbReference>
<feature type="transmembrane region" description="Helical" evidence="7">
    <location>
        <begin position="28"/>
        <end position="45"/>
    </location>
</feature>
<evidence type="ECO:0000256" key="7">
    <source>
        <dbReference type="SAM" id="Phobius"/>
    </source>
</evidence>
<keyword evidence="3 7" id="KW-0812">Transmembrane</keyword>
<evidence type="ECO:0000256" key="1">
    <source>
        <dbReference type="ARBA" id="ARBA00004141"/>
    </source>
</evidence>
<keyword evidence="4" id="KW-0677">Repeat</keyword>
<keyword evidence="6 7" id="KW-0472">Membrane</keyword>
<feature type="transmembrane region" description="Helical" evidence="7">
    <location>
        <begin position="402"/>
        <end position="435"/>
    </location>
</feature>
<gene>
    <name evidence="9" type="ORF">C9I89_09715</name>
</gene>
<feature type="transmembrane region" description="Helical" evidence="7">
    <location>
        <begin position="94"/>
        <end position="122"/>
    </location>
</feature>
<dbReference type="PROSITE" id="PS51202">
    <property type="entry name" value="RCK_C"/>
    <property type="match status" value="1"/>
</dbReference>
<dbReference type="InterPro" id="IPR031312">
    <property type="entry name" value="Na/sul_symport_CS"/>
</dbReference>
<dbReference type="AlphaFoldDB" id="A0A2T3MZY9"/>
<feature type="transmembrane region" description="Helical" evidence="7">
    <location>
        <begin position="134"/>
        <end position="154"/>
    </location>
</feature>
<organism evidence="9 10">
    <name type="scientific">Photobacterium lipolyticum</name>
    <dbReference type="NCBI Taxonomy" id="266810"/>
    <lineage>
        <taxon>Bacteria</taxon>
        <taxon>Pseudomonadati</taxon>
        <taxon>Pseudomonadota</taxon>
        <taxon>Gammaproteobacteria</taxon>
        <taxon>Vibrionales</taxon>
        <taxon>Vibrionaceae</taxon>
        <taxon>Photobacterium</taxon>
    </lineage>
</organism>
<dbReference type="OrthoDB" id="9809303at2"/>
<evidence type="ECO:0000256" key="6">
    <source>
        <dbReference type="ARBA" id="ARBA00023136"/>
    </source>
</evidence>
<feature type="transmembrane region" description="Helical" evidence="7">
    <location>
        <begin position="507"/>
        <end position="525"/>
    </location>
</feature>
<keyword evidence="10" id="KW-1185">Reference proteome</keyword>
<dbReference type="PANTHER" id="PTHR43652:SF2">
    <property type="entry name" value="BASIC AMINO ACID ANTIPORTER YFCC-RELATED"/>
    <property type="match status" value="1"/>
</dbReference>
<dbReference type="InterPro" id="IPR051679">
    <property type="entry name" value="DASS-Related_Transporters"/>
</dbReference>
<feature type="transmembrane region" description="Helical" evidence="7">
    <location>
        <begin position="570"/>
        <end position="590"/>
    </location>
</feature>
<feature type="transmembrane region" description="Helical" evidence="7">
    <location>
        <begin position="174"/>
        <end position="197"/>
    </location>
</feature>
<dbReference type="InterPro" id="IPR006037">
    <property type="entry name" value="RCK_C"/>
</dbReference>
<dbReference type="PANTHER" id="PTHR43652">
    <property type="entry name" value="BASIC AMINO ACID ANTIPORTER YFCC-RELATED"/>
    <property type="match status" value="1"/>
</dbReference>
<name>A0A2T3MZY9_9GAMM</name>
<dbReference type="InterPro" id="IPR036721">
    <property type="entry name" value="RCK_C_sf"/>
</dbReference>
<feature type="domain" description="RCK C-terminal" evidence="8">
    <location>
        <begin position="208"/>
        <end position="292"/>
    </location>
</feature>
<evidence type="ECO:0000256" key="5">
    <source>
        <dbReference type="ARBA" id="ARBA00022989"/>
    </source>
</evidence>
<evidence type="ECO:0000259" key="8">
    <source>
        <dbReference type="PROSITE" id="PS51202"/>
    </source>
</evidence>
<dbReference type="Pfam" id="PF02080">
    <property type="entry name" value="TrkA_C"/>
    <property type="match status" value="1"/>
</dbReference>
<evidence type="ECO:0000313" key="10">
    <source>
        <dbReference type="Proteomes" id="UP000240904"/>
    </source>
</evidence>
<proteinExistence type="predicted"/>
<dbReference type="Pfam" id="PF03600">
    <property type="entry name" value="CitMHS"/>
    <property type="match status" value="1"/>
</dbReference>
<dbReference type="Proteomes" id="UP000240904">
    <property type="component" value="Unassembled WGS sequence"/>
</dbReference>
<feature type="transmembrane region" description="Helical" evidence="7">
    <location>
        <begin position="532"/>
        <end position="550"/>
    </location>
</feature>
<evidence type="ECO:0000256" key="4">
    <source>
        <dbReference type="ARBA" id="ARBA00022737"/>
    </source>
</evidence>
<dbReference type="InterPro" id="IPR004680">
    <property type="entry name" value="Cit_transptr-like_dom"/>
</dbReference>
<evidence type="ECO:0000256" key="3">
    <source>
        <dbReference type="ARBA" id="ARBA00022692"/>
    </source>
</evidence>
<accession>A0A2T3MZY9</accession>
<evidence type="ECO:0000256" key="2">
    <source>
        <dbReference type="ARBA" id="ARBA00022448"/>
    </source>
</evidence>